<evidence type="ECO:0000256" key="5">
    <source>
        <dbReference type="ARBA" id="ARBA00023136"/>
    </source>
</evidence>
<feature type="transmembrane region" description="Helical" evidence="8">
    <location>
        <begin position="220"/>
        <end position="241"/>
    </location>
</feature>
<dbReference type="InterPro" id="IPR004254">
    <property type="entry name" value="AdipoR/HlyIII-related"/>
</dbReference>
<keyword evidence="10" id="KW-1185">Reference proteome</keyword>
<feature type="region of interest" description="Disordered" evidence="7">
    <location>
        <begin position="54"/>
        <end position="75"/>
    </location>
</feature>
<feature type="binding site" evidence="6">
    <location>
        <position position="320"/>
    </location>
    <ligand>
        <name>Zn(2+)</name>
        <dbReference type="ChEBI" id="CHEBI:29105"/>
    </ligand>
</feature>
<evidence type="ECO:0000256" key="6">
    <source>
        <dbReference type="PIRSR" id="PIRSR604254-1"/>
    </source>
</evidence>
<evidence type="ECO:0000256" key="7">
    <source>
        <dbReference type="SAM" id="MobiDB-lite"/>
    </source>
</evidence>
<gene>
    <name evidence="9" type="ORF">M427DRAFT_428991</name>
</gene>
<feature type="transmembrane region" description="Helical" evidence="8">
    <location>
        <begin position="156"/>
        <end position="175"/>
    </location>
</feature>
<keyword evidence="6" id="KW-0862">Zinc</keyword>
<feature type="transmembrane region" description="Helical" evidence="8">
    <location>
        <begin position="196"/>
        <end position="214"/>
    </location>
</feature>
<dbReference type="GO" id="GO:0006882">
    <property type="term" value="P:intracellular zinc ion homeostasis"/>
    <property type="evidence" value="ECO:0007669"/>
    <property type="project" value="TreeGrafter"/>
</dbReference>
<evidence type="ECO:0000256" key="1">
    <source>
        <dbReference type="ARBA" id="ARBA00004141"/>
    </source>
</evidence>
<feature type="binding site" evidence="6">
    <location>
        <position position="324"/>
    </location>
    <ligand>
        <name>Zn(2+)</name>
        <dbReference type="ChEBI" id="CHEBI:29105"/>
    </ligand>
</feature>
<keyword evidence="3 8" id="KW-0812">Transmembrane</keyword>
<evidence type="ECO:0000313" key="9">
    <source>
        <dbReference type="EMBL" id="KXS19752.1"/>
    </source>
</evidence>
<evidence type="ECO:0000256" key="2">
    <source>
        <dbReference type="ARBA" id="ARBA00007018"/>
    </source>
</evidence>
<dbReference type="GO" id="GO:0038023">
    <property type="term" value="F:signaling receptor activity"/>
    <property type="evidence" value="ECO:0007669"/>
    <property type="project" value="TreeGrafter"/>
</dbReference>
<dbReference type="GO" id="GO:0046872">
    <property type="term" value="F:metal ion binding"/>
    <property type="evidence" value="ECO:0007669"/>
    <property type="project" value="UniProtKB-KW"/>
</dbReference>
<organism evidence="9 10">
    <name type="scientific">Gonapodya prolifera (strain JEL478)</name>
    <name type="common">Monoblepharis prolifera</name>
    <dbReference type="NCBI Taxonomy" id="1344416"/>
    <lineage>
        <taxon>Eukaryota</taxon>
        <taxon>Fungi</taxon>
        <taxon>Fungi incertae sedis</taxon>
        <taxon>Chytridiomycota</taxon>
        <taxon>Chytridiomycota incertae sedis</taxon>
        <taxon>Monoblepharidomycetes</taxon>
        <taxon>Monoblepharidales</taxon>
        <taxon>Gonapodyaceae</taxon>
        <taxon>Gonapodya</taxon>
    </lineage>
</organism>
<dbReference type="EMBL" id="KQ965737">
    <property type="protein sequence ID" value="KXS19752.1"/>
    <property type="molecule type" value="Genomic_DNA"/>
</dbReference>
<comment type="subcellular location">
    <subcellularLocation>
        <location evidence="1">Membrane</location>
        <topology evidence="1">Multi-pass membrane protein</topology>
    </subcellularLocation>
</comment>
<dbReference type="PANTHER" id="PTHR20855">
    <property type="entry name" value="ADIPOR/PROGESTIN RECEPTOR-RELATED"/>
    <property type="match status" value="1"/>
</dbReference>
<dbReference type="OrthoDB" id="5585746at2759"/>
<dbReference type="PANTHER" id="PTHR20855:SF52">
    <property type="entry name" value="ADIPONECTIN RECEPTOR PROTEIN"/>
    <property type="match status" value="1"/>
</dbReference>
<feature type="transmembrane region" description="Helical" evidence="8">
    <location>
        <begin position="123"/>
        <end position="144"/>
    </location>
</feature>
<reference evidence="9 10" key="1">
    <citation type="journal article" date="2015" name="Genome Biol. Evol.">
        <title>Phylogenomic analyses indicate that early fungi evolved digesting cell walls of algal ancestors of land plants.</title>
        <authorList>
            <person name="Chang Y."/>
            <person name="Wang S."/>
            <person name="Sekimoto S."/>
            <person name="Aerts A.L."/>
            <person name="Choi C."/>
            <person name="Clum A."/>
            <person name="LaButti K.M."/>
            <person name="Lindquist E.A."/>
            <person name="Yee Ngan C."/>
            <person name="Ohm R.A."/>
            <person name="Salamov A.A."/>
            <person name="Grigoriev I.V."/>
            <person name="Spatafora J.W."/>
            <person name="Berbee M.L."/>
        </authorList>
    </citation>
    <scope>NUCLEOTIDE SEQUENCE [LARGE SCALE GENOMIC DNA]</scope>
    <source>
        <strain evidence="9 10">JEL478</strain>
    </source>
</reference>
<feature type="binding site" evidence="6">
    <location>
        <position position="176"/>
    </location>
    <ligand>
        <name>Zn(2+)</name>
        <dbReference type="ChEBI" id="CHEBI:29105"/>
    </ligand>
</feature>
<evidence type="ECO:0000256" key="8">
    <source>
        <dbReference type="SAM" id="Phobius"/>
    </source>
</evidence>
<evidence type="ECO:0000313" key="10">
    <source>
        <dbReference type="Proteomes" id="UP000070544"/>
    </source>
</evidence>
<feature type="transmembrane region" description="Helical" evidence="8">
    <location>
        <begin position="282"/>
        <end position="301"/>
    </location>
</feature>
<keyword evidence="5 8" id="KW-0472">Membrane</keyword>
<dbReference type="STRING" id="1344416.A0A139ASN1"/>
<accession>A0A139ASN1</accession>
<protein>
    <submittedName>
        <fullName evidence="9">HlyIII-domain-containing protein</fullName>
    </submittedName>
</protein>
<name>A0A139ASN1_GONPJ</name>
<dbReference type="GO" id="GO:0016020">
    <property type="term" value="C:membrane"/>
    <property type="evidence" value="ECO:0007669"/>
    <property type="project" value="UniProtKB-SubCell"/>
</dbReference>
<feature type="transmembrane region" description="Helical" evidence="8">
    <location>
        <begin position="253"/>
        <end position="276"/>
    </location>
</feature>
<comment type="similarity">
    <text evidence="2">Belongs to the ADIPOR family.</text>
</comment>
<keyword evidence="4 8" id="KW-1133">Transmembrane helix</keyword>
<dbReference type="Proteomes" id="UP000070544">
    <property type="component" value="Unassembled WGS sequence"/>
</dbReference>
<sequence length="354" mass="39800">MPEVLLANSTLTVTADDDIKIEAKMDLSALTLSTPGEKDLTELPVKSAETVLSSDDEGKVTDVQREEERLWTSEGKGPRPWKLYKADEVPDWLRERFILTGYRAYTTYVQNWRSIFRWHNETLNIHTHLIALIATAAAANALVMRLEPNADVWDRTVFSAYIAGAAFCFGASTLFHTHFPNSPEAFHTYCSLDTSGVSVLIMASTTIICYHFFYCQPVVRAVYIGLIIAANSVGILGPLWRAWTTPGFRSLRVAVFLGSAVLSCVPVFHYLIAYGFPPAGSWLLYAGLMVVFYLGGAFVYLMRFPERWSPGTFDYIGHSHTFWHCFIVAAAWSHYCCAIELHRWRVGGEYCAHP</sequence>
<keyword evidence="6" id="KW-0479">Metal-binding</keyword>
<dbReference type="AlphaFoldDB" id="A0A139ASN1"/>
<dbReference type="Pfam" id="PF03006">
    <property type="entry name" value="HlyIII"/>
    <property type="match status" value="1"/>
</dbReference>
<proteinExistence type="inferred from homology"/>
<feature type="compositionally biased region" description="Basic and acidic residues" evidence="7">
    <location>
        <begin position="56"/>
        <end position="71"/>
    </location>
</feature>
<evidence type="ECO:0000256" key="4">
    <source>
        <dbReference type="ARBA" id="ARBA00022989"/>
    </source>
</evidence>
<dbReference type="OMA" id="MLQYSGM"/>
<evidence type="ECO:0000256" key="3">
    <source>
        <dbReference type="ARBA" id="ARBA00022692"/>
    </source>
</evidence>